<dbReference type="EMBL" id="JBIBSM010000011">
    <property type="protein sequence ID" value="MFF8278703.1"/>
    <property type="molecule type" value="Genomic_DNA"/>
</dbReference>
<comment type="caution">
    <text evidence="1">The sequence shown here is derived from an EMBL/GenBank/DDBJ whole genome shotgun (WGS) entry which is preliminary data.</text>
</comment>
<dbReference type="RefSeq" id="WP_391935802.1">
    <property type="nucleotide sequence ID" value="NZ_JBIBSM010000011.1"/>
</dbReference>
<accession>A0ABW6YFS8</accession>
<sequence>MITKTALSCPECEEPVGIGDSVRLNEILECGGCRSELEIVALDPMVLALAPDVEEDWGE</sequence>
<dbReference type="InterPro" id="IPR005906">
    <property type="entry name" value="LysW"/>
</dbReference>
<organism evidence="1 2">
    <name type="scientific">Streptomyces lateritius</name>
    <dbReference type="NCBI Taxonomy" id="67313"/>
    <lineage>
        <taxon>Bacteria</taxon>
        <taxon>Bacillati</taxon>
        <taxon>Actinomycetota</taxon>
        <taxon>Actinomycetes</taxon>
        <taxon>Kitasatosporales</taxon>
        <taxon>Streptomycetaceae</taxon>
        <taxon>Streptomyces</taxon>
    </lineage>
</organism>
<dbReference type="Proteomes" id="UP001603013">
    <property type="component" value="Unassembled WGS sequence"/>
</dbReference>
<dbReference type="Pfam" id="PF21344">
    <property type="entry name" value="Zn_ribbon_LysW"/>
    <property type="match status" value="1"/>
</dbReference>
<name>A0ABW6YFS8_9ACTN</name>
<gene>
    <name evidence="1" type="ORF">ACF05T_21715</name>
</gene>
<proteinExistence type="predicted"/>
<keyword evidence="2" id="KW-1185">Reference proteome</keyword>
<reference evidence="1 2" key="1">
    <citation type="submission" date="2024-10" db="EMBL/GenBank/DDBJ databases">
        <title>The Natural Products Discovery Center: Release of the First 8490 Sequenced Strains for Exploring Actinobacteria Biosynthetic Diversity.</title>
        <authorList>
            <person name="Kalkreuter E."/>
            <person name="Kautsar S.A."/>
            <person name="Yang D."/>
            <person name="Bader C.D."/>
            <person name="Teijaro C.N."/>
            <person name="Fluegel L."/>
            <person name="Davis C.M."/>
            <person name="Simpson J.R."/>
            <person name="Lauterbach L."/>
            <person name="Steele A.D."/>
            <person name="Gui C."/>
            <person name="Meng S."/>
            <person name="Li G."/>
            <person name="Viehrig K."/>
            <person name="Ye F."/>
            <person name="Su P."/>
            <person name="Kiefer A.F."/>
            <person name="Nichols A."/>
            <person name="Cepeda A.J."/>
            <person name="Yan W."/>
            <person name="Fan B."/>
            <person name="Jiang Y."/>
            <person name="Adhikari A."/>
            <person name="Zheng C.-J."/>
            <person name="Schuster L."/>
            <person name="Cowan T.M."/>
            <person name="Smanski M.J."/>
            <person name="Chevrette M.G."/>
            <person name="De Carvalho L.P.S."/>
            <person name="Shen B."/>
        </authorList>
    </citation>
    <scope>NUCLEOTIDE SEQUENCE [LARGE SCALE GENOMIC DNA]</scope>
    <source>
        <strain evidence="1 2">NPDC015755</strain>
    </source>
</reference>
<evidence type="ECO:0000313" key="1">
    <source>
        <dbReference type="EMBL" id="MFF8278703.1"/>
    </source>
</evidence>
<evidence type="ECO:0000313" key="2">
    <source>
        <dbReference type="Proteomes" id="UP001603013"/>
    </source>
</evidence>
<dbReference type="Gene3D" id="2.20.28.160">
    <property type="match status" value="1"/>
</dbReference>
<protein>
    <submittedName>
        <fullName evidence="1">Lysine biosynthesis protein LysW</fullName>
    </submittedName>
</protein>